<proteinExistence type="predicted"/>
<evidence type="ECO:0000313" key="2">
    <source>
        <dbReference type="Proteomes" id="UP001060085"/>
    </source>
</evidence>
<reference evidence="2" key="1">
    <citation type="journal article" date="2023" name="Nat. Plants">
        <title>Single-cell RNA sequencing provides a high-resolution roadmap for understanding the multicellular compartmentation of specialized metabolism.</title>
        <authorList>
            <person name="Sun S."/>
            <person name="Shen X."/>
            <person name="Li Y."/>
            <person name="Li Y."/>
            <person name="Wang S."/>
            <person name="Li R."/>
            <person name="Zhang H."/>
            <person name="Shen G."/>
            <person name="Guo B."/>
            <person name="Wei J."/>
            <person name="Xu J."/>
            <person name="St-Pierre B."/>
            <person name="Chen S."/>
            <person name="Sun C."/>
        </authorList>
    </citation>
    <scope>NUCLEOTIDE SEQUENCE [LARGE SCALE GENOMIC DNA]</scope>
</reference>
<keyword evidence="2" id="KW-1185">Reference proteome</keyword>
<dbReference type="Proteomes" id="UP001060085">
    <property type="component" value="Linkage Group LG05"/>
</dbReference>
<comment type="caution">
    <text evidence="1">The sequence shown here is derived from an EMBL/GenBank/DDBJ whole genome shotgun (WGS) entry which is preliminary data.</text>
</comment>
<name>A0ACC0AK59_CATRO</name>
<gene>
    <name evidence="1" type="ORF">M9H77_19973</name>
</gene>
<accession>A0ACC0AK59</accession>
<protein>
    <submittedName>
        <fullName evidence="1">Uncharacterized protein</fullName>
    </submittedName>
</protein>
<sequence length="934" mass="106341">MDCKAKLKLAFSLTIAVAISIIFVAEIQKQRKQRKRRSLSCYLNAETPPKPQQNFKRVIADNSYSQFKHLKLQDAPSSGEYVNVHPYKVEIGELLKNQNAEFVELFDGKIEMNDDEYVWVKTESQLEELAEILSKEKVFAVDTEQHSLRSFLGFTALIQISTKNKDYLVDAIALHDVMGILRPVFANPHILKVFHGADNDVLWLQRDFHIYVVNLFDTAKACDVLSKPQKSLAYLLETYCGIAKNKLLQREDWRQRPLPVEMMQYARIDAHYLLYIAYCLASELKHLPRENSSCLDDKLHFVLEASRRSNTTCLQLYTKEIEAYPGESAAASIISRNVNNQGSFQLTFNDKFPDLVRRLCAWRDIMARVHDESLRYVLSEQAITALAAKVPETEMDIYDAISTADLNSDTTNVSSFLQSPSPVVCSHFEDIHLLFQENIGEIDDLFYSILQNHLGSNGSCPLSKHNYALLSKTSLKLPNRLVSISKPNGFGPGKQVARKASRDLFVQKFSCKSPVYHNCRIYANDGRLLCYCDRKKLEWYLNRDLAKLVEDDPPAIMLLFEPKGRPEDEGNDFYIQSKRNICVGCGEGDHYLRYRIIPSCYRIHFPEHLKSHRSHDIVLLCVDCHEIAHAAAEKYKRQTATEYGIPLYIRKVIDSHQVQNATESSTDVNFEEVGVSPLQLRTAAMALLRHGPRMPANRREELTQIIAKYYGGRQITNEDLERALLVGMSPQERRRHEKKRGQALRNSRKCTQIEESSQANGVEICNKQAHGKNSVQIDIDVSSSSVANGEMPSADSNELNPDVDKVLKDDCIPISDPDLSESGKPMNRTTRTVQCSGNGNVSSSHDTKYSLLGHGPHGKQVVDYLLKEYGEDGIRQFCQRWRQVFVEALHPRFLPAGWDIMHSGRRDFGDFSVYNPANKVFTESQEREKSEDLA</sequence>
<organism evidence="1 2">
    <name type="scientific">Catharanthus roseus</name>
    <name type="common">Madagascar periwinkle</name>
    <name type="synonym">Vinca rosea</name>
    <dbReference type="NCBI Taxonomy" id="4058"/>
    <lineage>
        <taxon>Eukaryota</taxon>
        <taxon>Viridiplantae</taxon>
        <taxon>Streptophyta</taxon>
        <taxon>Embryophyta</taxon>
        <taxon>Tracheophyta</taxon>
        <taxon>Spermatophyta</taxon>
        <taxon>Magnoliopsida</taxon>
        <taxon>eudicotyledons</taxon>
        <taxon>Gunneridae</taxon>
        <taxon>Pentapetalae</taxon>
        <taxon>asterids</taxon>
        <taxon>lamiids</taxon>
        <taxon>Gentianales</taxon>
        <taxon>Apocynaceae</taxon>
        <taxon>Rauvolfioideae</taxon>
        <taxon>Vinceae</taxon>
        <taxon>Catharanthinae</taxon>
        <taxon>Catharanthus</taxon>
    </lineage>
</organism>
<dbReference type="EMBL" id="CM044705">
    <property type="protein sequence ID" value="KAI5660650.1"/>
    <property type="molecule type" value="Genomic_DNA"/>
</dbReference>
<evidence type="ECO:0000313" key="1">
    <source>
        <dbReference type="EMBL" id="KAI5660650.1"/>
    </source>
</evidence>